<protein>
    <submittedName>
        <fullName evidence="2">Uncharacterized protein (DUF302 family)</fullName>
    </submittedName>
</protein>
<evidence type="ECO:0000313" key="3">
    <source>
        <dbReference type="Proteomes" id="UP000578819"/>
    </source>
</evidence>
<gene>
    <name evidence="2" type="ORF">FHR38_002413</name>
</gene>
<dbReference type="InterPro" id="IPR016796">
    <property type="entry name" value="UCP021774"/>
</dbReference>
<dbReference type="Gene3D" id="3.30.310.70">
    <property type="entry name" value="TT1751-like domain"/>
    <property type="match status" value="1"/>
</dbReference>
<dbReference type="PANTHER" id="PTHR38342:SF1">
    <property type="entry name" value="SLR5037 PROTEIN"/>
    <property type="match status" value="1"/>
</dbReference>
<keyword evidence="3" id="KW-1185">Reference proteome</keyword>
<dbReference type="CDD" id="cd14797">
    <property type="entry name" value="DUF302"/>
    <property type="match status" value="1"/>
</dbReference>
<proteinExistence type="predicted"/>
<dbReference type="PIRSF" id="PIRSF021774">
    <property type="entry name" value="UCP021774"/>
    <property type="match status" value="1"/>
</dbReference>
<dbReference type="PANTHER" id="PTHR38342">
    <property type="entry name" value="SLR5037 PROTEIN"/>
    <property type="match status" value="1"/>
</dbReference>
<evidence type="ECO:0000313" key="2">
    <source>
        <dbReference type="EMBL" id="MBB4958680.1"/>
    </source>
</evidence>
<evidence type="ECO:0000259" key="1">
    <source>
        <dbReference type="Pfam" id="PF03625"/>
    </source>
</evidence>
<dbReference type="AlphaFoldDB" id="A0A7W7SS41"/>
<dbReference type="Proteomes" id="UP000578819">
    <property type="component" value="Unassembled WGS sequence"/>
</dbReference>
<dbReference type="Pfam" id="PF03625">
    <property type="entry name" value="DUF302"/>
    <property type="match status" value="1"/>
</dbReference>
<organism evidence="2 3">
    <name type="scientific">Micromonospora polyrhachis</name>
    <dbReference type="NCBI Taxonomy" id="1282883"/>
    <lineage>
        <taxon>Bacteria</taxon>
        <taxon>Bacillati</taxon>
        <taxon>Actinomycetota</taxon>
        <taxon>Actinomycetes</taxon>
        <taxon>Micromonosporales</taxon>
        <taxon>Micromonosporaceae</taxon>
        <taxon>Micromonospora</taxon>
    </lineage>
</organism>
<dbReference type="EMBL" id="JACHJW010000001">
    <property type="protein sequence ID" value="MBB4958680.1"/>
    <property type="molecule type" value="Genomic_DNA"/>
</dbReference>
<reference evidence="2 3" key="1">
    <citation type="submission" date="2020-08" db="EMBL/GenBank/DDBJ databases">
        <title>Sequencing the genomes of 1000 actinobacteria strains.</title>
        <authorList>
            <person name="Klenk H.-P."/>
        </authorList>
    </citation>
    <scope>NUCLEOTIDE SEQUENCE [LARGE SCALE GENOMIC DNA]</scope>
    <source>
        <strain evidence="2 3">DSM 45886</strain>
    </source>
</reference>
<sequence>MTYAISIRLPDPFDPTVARVRAALKEQGFGILTEIDMSATMREKLGVELEDYVILGACNPALAHQALDIERDIGLLLPCNIVVRAAGPAATLVQALDPQVMVRLTGRDELRTVADEATHRLQTALDGLTG</sequence>
<feature type="domain" description="DUF302" evidence="1">
    <location>
        <begin position="35"/>
        <end position="98"/>
    </location>
</feature>
<name>A0A7W7SS41_9ACTN</name>
<dbReference type="InterPro" id="IPR035923">
    <property type="entry name" value="TT1751-like_sf"/>
</dbReference>
<dbReference type="SUPFAM" id="SSF103247">
    <property type="entry name" value="TT1751-like"/>
    <property type="match status" value="1"/>
</dbReference>
<accession>A0A7W7SS41</accession>
<dbReference type="InterPro" id="IPR005180">
    <property type="entry name" value="DUF302"/>
</dbReference>
<dbReference type="RefSeq" id="WP_184534737.1">
    <property type="nucleotide sequence ID" value="NZ_JACHJW010000001.1"/>
</dbReference>
<comment type="caution">
    <text evidence="2">The sequence shown here is derived from an EMBL/GenBank/DDBJ whole genome shotgun (WGS) entry which is preliminary data.</text>
</comment>